<sequence length="66" mass="6854">MTGWQGRAQAPSGAKHANTPCSVPKWQKPVIPGIGLVAATPTLSDAAAAPSAERSVFEYCVVNVYV</sequence>
<evidence type="ECO:0000256" key="1">
    <source>
        <dbReference type="SAM" id="MobiDB-lite"/>
    </source>
</evidence>
<evidence type="ECO:0000313" key="3">
    <source>
        <dbReference type="Proteomes" id="UP001146351"/>
    </source>
</evidence>
<reference evidence="2" key="1">
    <citation type="submission" date="2022-11" db="EMBL/GenBank/DDBJ databases">
        <authorList>
            <person name="Petersen C."/>
        </authorList>
    </citation>
    <scope>NUCLEOTIDE SEQUENCE</scope>
    <source>
        <strain evidence="2">IBT 21917</strain>
    </source>
</reference>
<organism evidence="2 3">
    <name type="scientific">Penicillium capsulatum</name>
    <dbReference type="NCBI Taxonomy" id="69766"/>
    <lineage>
        <taxon>Eukaryota</taxon>
        <taxon>Fungi</taxon>
        <taxon>Dikarya</taxon>
        <taxon>Ascomycota</taxon>
        <taxon>Pezizomycotina</taxon>
        <taxon>Eurotiomycetes</taxon>
        <taxon>Eurotiomycetidae</taxon>
        <taxon>Eurotiales</taxon>
        <taxon>Aspergillaceae</taxon>
        <taxon>Penicillium</taxon>
    </lineage>
</organism>
<accession>A0A9W9IMH0</accession>
<protein>
    <submittedName>
        <fullName evidence="2">Uncharacterized protein</fullName>
    </submittedName>
</protein>
<name>A0A9W9IMH0_9EURO</name>
<feature type="region of interest" description="Disordered" evidence="1">
    <location>
        <begin position="1"/>
        <end position="23"/>
    </location>
</feature>
<dbReference type="AlphaFoldDB" id="A0A9W9IMH0"/>
<dbReference type="Proteomes" id="UP001146351">
    <property type="component" value="Unassembled WGS sequence"/>
</dbReference>
<evidence type="ECO:0000313" key="2">
    <source>
        <dbReference type="EMBL" id="KAJ5179856.1"/>
    </source>
</evidence>
<gene>
    <name evidence="2" type="ORF">N7492_003066</name>
</gene>
<reference evidence="2" key="2">
    <citation type="journal article" date="2023" name="IMA Fungus">
        <title>Comparative genomic study of the Penicillium genus elucidates a diverse pangenome and 15 lateral gene transfer events.</title>
        <authorList>
            <person name="Petersen C."/>
            <person name="Sorensen T."/>
            <person name="Nielsen M.R."/>
            <person name="Sondergaard T.E."/>
            <person name="Sorensen J.L."/>
            <person name="Fitzpatrick D.A."/>
            <person name="Frisvad J.C."/>
            <person name="Nielsen K.L."/>
        </authorList>
    </citation>
    <scope>NUCLEOTIDE SEQUENCE</scope>
    <source>
        <strain evidence="2">IBT 21917</strain>
    </source>
</reference>
<keyword evidence="3" id="KW-1185">Reference proteome</keyword>
<dbReference type="EMBL" id="JAPQKO010000002">
    <property type="protein sequence ID" value="KAJ5179856.1"/>
    <property type="molecule type" value="Genomic_DNA"/>
</dbReference>
<comment type="caution">
    <text evidence="2">The sequence shown here is derived from an EMBL/GenBank/DDBJ whole genome shotgun (WGS) entry which is preliminary data.</text>
</comment>
<proteinExistence type="predicted"/>